<feature type="coiled-coil region" evidence="4">
    <location>
        <begin position="33"/>
        <end position="67"/>
    </location>
</feature>
<keyword evidence="4" id="KW-0175">Coiled coil</keyword>
<evidence type="ECO:0000313" key="8">
    <source>
        <dbReference type="Proteomes" id="UP000191112"/>
    </source>
</evidence>
<evidence type="ECO:0000256" key="4">
    <source>
        <dbReference type="SAM" id="Coils"/>
    </source>
</evidence>
<dbReference type="CDD" id="cd06170">
    <property type="entry name" value="LuxR_C_like"/>
    <property type="match status" value="1"/>
</dbReference>
<keyword evidence="5" id="KW-1133">Transmembrane helix</keyword>
<evidence type="ECO:0000256" key="5">
    <source>
        <dbReference type="SAM" id="Phobius"/>
    </source>
</evidence>
<evidence type="ECO:0000256" key="3">
    <source>
        <dbReference type="ARBA" id="ARBA00023163"/>
    </source>
</evidence>
<dbReference type="AlphaFoldDB" id="A0A1T5DVR2"/>
<dbReference type="GO" id="GO:0006355">
    <property type="term" value="P:regulation of DNA-templated transcription"/>
    <property type="evidence" value="ECO:0007669"/>
    <property type="project" value="InterPro"/>
</dbReference>
<protein>
    <submittedName>
        <fullName evidence="7">Regulatory protein, luxR family</fullName>
    </submittedName>
</protein>
<keyword evidence="1" id="KW-0805">Transcription regulation</keyword>
<dbReference type="InterPro" id="IPR036388">
    <property type="entry name" value="WH-like_DNA-bd_sf"/>
</dbReference>
<sequence length="125" mass="15061">MENFTNNNMIFLILLSANIISIFLYPFILNSKTKELKQIIFQQEKTIKNLQNQLKNDQYDDDKLIEEFKFTTRQIEIIKLVKERKNNKEIGDELFISENTVKYHLKSIYSTLNIKNRWELKEILT</sequence>
<dbReference type="PANTHER" id="PTHR44688:SF16">
    <property type="entry name" value="DNA-BINDING TRANSCRIPTIONAL ACTIVATOR DEVR_DOSR"/>
    <property type="match status" value="1"/>
</dbReference>
<dbReference type="Pfam" id="PF00196">
    <property type="entry name" value="GerE"/>
    <property type="match status" value="1"/>
</dbReference>
<dbReference type="InterPro" id="IPR000792">
    <property type="entry name" value="Tscrpt_reg_LuxR_C"/>
</dbReference>
<organism evidence="7 8">
    <name type="scientific">Soonwooa buanensis</name>
    <dbReference type="NCBI Taxonomy" id="619805"/>
    <lineage>
        <taxon>Bacteria</taxon>
        <taxon>Pseudomonadati</taxon>
        <taxon>Bacteroidota</taxon>
        <taxon>Flavobacteriia</taxon>
        <taxon>Flavobacteriales</taxon>
        <taxon>Weeksellaceae</taxon>
        <taxon>Chryseobacterium group</taxon>
        <taxon>Soonwooa</taxon>
    </lineage>
</organism>
<dbReference type="EMBL" id="FUYZ01000002">
    <property type="protein sequence ID" value="SKB75636.1"/>
    <property type="molecule type" value="Genomic_DNA"/>
</dbReference>
<dbReference type="SMART" id="SM00421">
    <property type="entry name" value="HTH_LUXR"/>
    <property type="match status" value="1"/>
</dbReference>
<dbReference type="OrthoDB" id="9797341at2"/>
<evidence type="ECO:0000256" key="2">
    <source>
        <dbReference type="ARBA" id="ARBA00023125"/>
    </source>
</evidence>
<evidence type="ECO:0000313" key="7">
    <source>
        <dbReference type="EMBL" id="SKB75636.1"/>
    </source>
</evidence>
<dbReference type="PROSITE" id="PS50043">
    <property type="entry name" value="HTH_LUXR_2"/>
    <property type="match status" value="1"/>
</dbReference>
<accession>A0A1T5DVR2</accession>
<evidence type="ECO:0000259" key="6">
    <source>
        <dbReference type="PROSITE" id="PS50043"/>
    </source>
</evidence>
<keyword evidence="5" id="KW-0472">Membrane</keyword>
<dbReference type="PANTHER" id="PTHR44688">
    <property type="entry name" value="DNA-BINDING TRANSCRIPTIONAL ACTIVATOR DEVR_DOSR"/>
    <property type="match status" value="1"/>
</dbReference>
<reference evidence="7 8" key="1">
    <citation type="submission" date="2017-02" db="EMBL/GenBank/DDBJ databases">
        <authorList>
            <person name="Peterson S.W."/>
        </authorList>
    </citation>
    <scope>NUCLEOTIDE SEQUENCE [LARGE SCALE GENOMIC DNA]</scope>
    <source>
        <strain evidence="7 8">DSM 22323</strain>
    </source>
</reference>
<proteinExistence type="predicted"/>
<dbReference type="Gene3D" id="1.10.10.10">
    <property type="entry name" value="Winged helix-like DNA-binding domain superfamily/Winged helix DNA-binding domain"/>
    <property type="match status" value="1"/>
</dbReference>
<dbReference type="InterPro" id="IPR016032">
    <property type="entry name" value="Sig_transdc_resp-reg_C-effctor"/>
</dbReference>
<dbReference type="GO" id="GO:0003677">
    <property type="term" value="F:DNA binding"/>
    <property type="evidence" value="ECO:0007669"/>
    <property type="project" value="UniProtKB-KW"/>
</dbReference>
<keyword evidence="5" id="KW-0812">Transmembrane</keyword>
<dbReference type="RefSeq" id="WP_079666319.1">
    <property type="nucleotide sequence ID" value="NZ_FUYZ01000002.1"/>
</dbReference>
<feature type="domain" description="HTH luxR-type" evidence="6">
    <location>
        <begin position="63"/>
        <end position="125"/>
    </location>
</feature>
<feature type="transmembrane region" description="Helical" evidence="5">
    <location>
        <begin position="6"/>
        <end position="28"/>
    </location>
</feature>
<gene>
    <name evidence="7" type="ORF">SAMN05660477_01053</name>
</gene>
<keyword evidence="2" id="KW-0238">DNA-binding</keyword>
<keyword evidence="3" id="KW-0804">Transcription</keyword>
<dbReference type="PRINTS" id="PR00038">
    <property type="entry name" value="HTHLUXR"/>
</dbReference>
<evidence type="ECO:0000256" key="1">
    <source>
        <dbReference type="ARBA" id="ARBA00023015"/>
    </source>
</evidence>
<name>A0A1T5DVR2_9FLAO</name>
<dbReference type="SUPFAM" id="SSF46894">
    <property type="entry name" value="C-terminal effector domain of the bipartite response regulators"/>
    <property type="match status" value="1"/>
</dbReference>
<dbReference type="STRING" id="619805.SAMN05660477_01053"/>
<keyword evidence="8" id="KW-1185">Reference proteome</keyword>
<dbReference type="Proteomes" id="UP000191112">
    <property type="component" value="Unassembled WGS sequence"/>
</dbReference>